<feature type="compositionally biased region" description="Pro residues" evidence="1">
    <location>
        <begin position="19"/>
        <end position="29"/>
    </location>
</feature>
<evidence type="ECO:0000256" key="1">
    <source>
        <dbReference type="SAM" id="MobiDB-lite"/>
    </source>
</evidence>
<feature type="region of interest" description="Disordered" evidence="1">
    <location>
        <begin position="1"/>
        <end position="68"/>
    </location>
</feature>
<evidence type="ECO:0000313" key="3">
    <source>
        <dbReference type="EMBL" id="KAG8077481.1"/>
    </source>
</evidence>
<organism evidence="3 4">
    <name type="scientific">Zizania palustris</name>
    <name type="common">Northern wild rice</name>
    <dbReference type="NCBI Taxonomy" id="103762"/>
    <lineage>
        <taxon>Eukaryota</taxon>
        <taxon>Viridiplantae</taxon>
        <taxon>Streptophyta</taxon>
        <taxon>Embryophyta</taxon>
        <taxon>Tracheophyta</taxon>
        <taxon>Spermatophyta</taxon>
        <taxon>Magnoliopsida</taxon>
        <taxon>Liliopsida</taxon>
        <taxon>Poales</taxon>
        <taxon>Poaceae</taxon>
        <taxon>BOP clade</taxon>
        <taxon>Oryzoideae</taxon>
        <taxon>Oryzeae</taxon>
        <taxon>Zizaniinae</taxon>
        <taxon>Zizania</taxon>
    </lineage>
</organism>
<protein>
    <recommendedName>
        <fullName evidence="2">NAC domain-containing protein</fullName>
    </recommendedName>
</protein>
<name>A0A8J5THH2_ZIZPA</name>
<feature type="domain" description="NAC" evidence="2">
    <location>
        <begin position="136"/>
        <end position="172"/>
    </location>
</feature>
<dbReference type="GO" id="GO:0003677">
    <property type="term" value="F:DNA binding"/>
    <property type="evidence" value="ECO:0007669"/>
    <property type="project" value="InterPro"/>
</dbReference>
<sequence>MKTRSQTVPKPLKTVRLPPNKPSPRLPPPARKKEPLVGGLRRPKNSKSPPPPSSTSYENKNVSERDGTSKASMISYDFKVHPNSVISSGVCSTAHGLIGFDARRMAFLLVSSGFHLRWILRDQQCRYHLRSARRALLLGLRFCPSDEEPVVHYLLRRALDSPLPAAAPRTPS</sequence>
<dbReference type="InterPro" id="IPR003441">
    <property type="entry name" value="NAC-dom"/>
</dbReference>
<reference evidence="3" key="1">
    <citation type="journal article" date="2021" name="bioRxiv">
        <title>Whole Genome Assembly and Annotation of Northern Wild Rice, Zizania palustris L., Supports a Whole Genome Duplication in the Zizania Genus.</title>
        <authorList>
            <person name="Haas M."/>
            <person name="Kono T."/>
            <person name="Macchietto M."/>
            <person name="Millas R."/>
            <person name="McGilp L."/>
            <person name="Shao M."/>
            <person name="Duquette J."/>
            <person name="Hirsch C.N."/>
            <person name="Kimball J."/>
        </authorList>
    </citation>
    <scope>NUCLEOTIDE SEQUENCE</scope>
    <source>
        <tissue evidence="3">Fresh leaf tissue</tissue>
    </source>
</reference>
<proteinExistence type="predicted"/>
<accession>A0A8J5THH2</accession>
<keyword evidence="4" id="KW-1185">Reference proteome</keyword>
<comment type="caution">
    <text evidence="3">The sequence shown here is derived from an EMBL/GenBank/DDBJ whole genome shotgun (WGS) entry which is preliminary data.</text>
</comment>
<dbReference type="AlphaFoldDB" id="A0A8J5THH2"/>
<gene>
    <name evidence="3" type="ORF">GUJ93_ZPchr0007g6130</name>
</gene>
<reference evidence="3" key="2">
    <citation type="submission" date="2021-02" db="EMBL/GenBank/DDBJ databases">
        <authorList>
            <person name="Kimball J.A."/>
            <person name="Haas M.W."/>
            <person name="Macchietto M."/>
            <person name="Kono T."/>
            <person name="Duquette J."/>
            <person name="Shao M."/>
        </authorList>
    </citation>
    <scope>NUCLEOTIDE SEQUENCE</scope>
    <source>
        <tissue evidence="3">Fresh leaf tissue</tissue>
    </source>
</reference>
<evidence type="ECO:0000259" key="2">
    <source>
        <dbReference type="PROSITE" id="PS51005"/>
    </source>
</evidence>
<evidence type="ECO:0000313" key="4">
    <source>
        <dbReference type="Proteomes" id="UP000729402"/>
    </source>
</evidence>
<dbReference type="GO" id="GO:0006355">
    <property type="term" value="P:regulation of DNA-templated transcription"/>
    <property type="evidence" value="ECO:0007669"/>
    <property type="project" value="InterPro"/>
</dbReference>
<dbReference type="EMBL" id="JAAALK010000282">
    <property type="protein sequence ID" value="KAG8077481.1"/>
    <property type="molecule type" value="Genomic_DNA"/>
</dbReference>
<dbReference type="PROSITE" id="PS51005">
    <property type="entry name" value="NAC"/>
    <property type="match status" value="1"/>
</dbReference>
<dbReference type="Proteomes" id="UP000729402">
    <property type="component" value="Unassembled WGS sequence"/>
</dbReference>